<keyword evidence="6" id="KW-1185">Reference proteome</keyword>
<evidence type="ECO:0000256" key="1">
    <source>
        <dbReference type="ARBA" id="ARBA00004613"/>
    </source>
</evidence>
<organism evidence="5 6">
    <name type="scientific">Leptobrachium leishanense</name>
    <name type="common">Leishan spiny toad</name>
    <dbReference type="NCBI Taxonomy" id="445787"/>
    <lineage>
        <taxon>Eukaryota</taxon>
        <taxon>Metazoa</taxon>
        <taxon>Chordata</taxon>
        <taxon>Craniata</taxon>
        <taxon>Vertebrata</taxon>
        <taxon>Euteleostomi</taxon>
        <taxon>Amphibia</taxon>
        <taxon>Batrachia</taxon>
        <taxon>Anura</taxon>
        <taxon>Pelobatoidea</taxon>
        <taxon>Megophryidae</taxon>
        <taxon>Leptobrachium</taxon>
    </lineage>
</organism>
<feature type="domain" description="Olfactomedin-like" evidence="4">
    <location>
        <begin position="183"/>
        <end position="447"/>
    </location>
</feature>
<dbReference type="SMART" id="SM00284">
    <property type="entry name" value="OLF"/>
    <property type="match status" value="1"/>
</dbReference>
<dbReference type="InterPro" id="IPR003112">
    <property type="entry name" value="Olfac-like_dom"/>
</dbReference>
<dbReference type="GO" id="GO:0007165">
    <property type="term" value="P:signal transduction"/>
    <property type="evidence" value="ECO:0007669"/>
    <property type="project" value="TreeGrafter"/>
</dbReference>
<sequence length="449" mass="51199">MRSPSWGDSPWYTSTFSGSLDNNGICQCAVRLPDSTFPANHLEALQEANHNLSVSFQEQLSKVRGEWASGLEQLDNLTRRVRVIEMGGLSLMELNFEPMKVEIKEMESIVQELKTSFRGSSAVVETLFEEVQNISTMANQLESYDKNNVLVVRRDMASLRRRLEDCQQVEKSFSPPPRIDFGSCQHGGIENISKPFVVQLNWRGFNFKAGGWGRDSFYGSTEQKYWVSILEQGSSYFTSVRLYPSYDDLVLYRNPVDKTPAGSSNRGYGSGMIVFNDILYYNCQASQYLCKFNLSSNAIERQLLPNAAYNNRFSYASSLYQDIDLAADEYGFWAIYSTEKDEGKIVLSKLNATSLAVEKTWLTSQYKLGVTNAFMVCGVLYATRTLNTRAEEIFYMFDTATGNEGHMKVPLDKMMENVQSLSYNPNDHKLYMYNDGYMVNYDLFFKQPK</sequence>
<name>A0A8C5QKV1_9ANUR</name>
<dbReference type="GO" id="GO:0005615">
    <property type="term" value="C:extracellular space"/>
    <property type="evidence" value="ECO:0007669"/>
    <property type="project" value="TreeGrafter"/>
</dbReference>
<protein>
    <recommendedName>
        <fullName evidence="4">Olfactomedin-like domain-containing protein</fullName>
    </recommendedName>
</protein>
<evidence type="ECO:0000313" key="5">
    <source>
        <dbReference type="Ensembl" id="ENSLLEP00000039686.1"/>
    </source>
</evidence>
<dbReference type="PANTHER" id="PTHR23192">
    <property type="entry name" value="OLFACTOMEDIN-RELATED"/>
    <property type="match status" value="1"/>
</dbReference>
<dbReference type="InterPro" id="IPR050605">
    <property type="entry name" value="Olfactomedin-like_domain"/>
</dbReference>
<comment type="subcellular location">
    <subcellularLocation>
        <location evidence="1">Secreted</location>
    </subcellularLocation>
</comment>
<evidence type="ECO:0000313" key="6">
    <source>
        <dbReference type="Proteomes" id="UP000694569"/>
    </source>
</evidence>
<dbReference type="AlphaFoldDB" id="A0A8C5QKV1"/>
<evidence type="ECO:0000259" key="4">
    <source>
        <dbReference type="PROSITE" id="PS51132"/>
    </source>
</evidence>
<evidence type="ECO:0000256" key="3">
    <source>
        <dbReference type="PROSITE-ProRule" id="PRU00446"/>
    </source>
</evidence>
<evidence type="ECO:0000256" key="2">
    <source>
        <dbReference type="ARBA" id="ARBA00022525"/>
    </source>
</evidence>
<reference evidence="5" key="1">
    <citation type="submission" date="2025-08" db="UniProtKB">
        <authorList>
            <consortium name="Ensembl"/>
        </authorList>
    </citation>
    <scope>IDENTIFICATION</scope>
</reference>
<keyword evidence="2" id="KW-0964">Secreted</keyword>
<comment type="caution">
    <text evidence="3">Lacks conserved residue(s) required for the propagation of feature annotation.</text>
</comment>
<dbReference type="PANTHER" id="PTHR23192:SF7">
    <property type="entry name" value="OLFACTOMEDIN-4"/>
    <property type="match status" value="1"/>
</dbReference>
<dbReference type="GeneTree" id="ENSGT00940000155454"/>
<accession>A0A8C5QKV1</accession>
<dbReference type="PROSITE" id="PS51132">
    <property type="entry name" value="OLF"/>
    <property type="match status" value="1"/>
</dbReference>
<dbReference type="OrthoDB" id="8626508at2759"/>
<dbReference type="Proteomes" id="UP000694569">
    <property type="component" value="Unplaced"/>
</dbReference>
<reference evidence="5" key="2">
    <citation type="submission" date="2025-09" db="UniProtKB">
        <authorList>
            <consortium name="Ensembl"/>
        </authorList>
    </citation>
    <scope>IDENTIFICATION</scope>
</reference>
<dbReference type="Ensembl" id="ENSLLET00000041280.1">
    <property type="protein sequence ID" value="ENSLLEP00000039686.1"/>
    <property type="gene ID" value="ENSLLEG00000025172.1"/>
</dbReference>
<dbReference type="Pfam" id="PF02191">
    <property type="entry name" value="OLF"/>
    <property type="match status" value="1"/>
</dbReference>
<proteinExistence type="predicted"/>